<reference evidence="4" key="1">
    <citation type="submission" date="2017-02" db="UniProtKB">
        <authorList>
            <consortium name="WormBaseParasite"/>
        </authorList>
    </citation>
    <scope>IDENTIFICATION</scope>
</reference>
<feature type="coiled-coil region" evidence="1">
    <location>
        <begin position="41"/>
        <end position="68"/>
    </location>
</feature>
<accession>A0A0R3Q0N7</accession>
<keyword evidence="1" id="KW-0175">Coiled coil</keyword>
<name>A0A0R3Q0N7_ANGCS</name>
<dbReference type="WBParaSite" id="ACOC_0001249901-mRNA-1">
    <property type="protein sequence ID" value="ACOC_0001249901-mRNA-1"/>
    <property type="gene ID" value="ACOC_0001249901"/>
</dbReference>
<proteinExistence type="predicted"/>
<protein>
    <submittedName>
        <fullName evidence="4">Transcriptional regulator</fullName>
    </submittedName>
</protein>
<evidence type="ECO:0000313" key="3">
    <source>
        <dbReference type="Proteomes" id="UP000267027"/>
    </source>
</evidence>
<keyword evidence="3" id="KW-1185">Reference proteome</keyword>
<organism evidence="4">
    <name type="scientific">Angiostrongylus costaricensis</name>
    <name type="common">Nematode worm</name>
    <dbReference type="NCBI Taxonomy" id="334426"/>
    <lineage>
        <taxon>Eukaryota</taxon>
        <taxon>Metazoa</taxon>
        <taxon>Ecdysozoa</taxon>
        <taxon>Nematoda</taxon>
        <taxon>Chromadorea</taxon>
        <taxon>Rhabditida</taxon>
        <taxon>Rhabditina</taxon>
        <taxon>Rhabditomorpha</taxon>
        <taxon>Strongyloidea</taxon>
        <taxon>Metastrongylidae</taxon>
        <taxon>Angiostrongylus</taxon>
    </lineage>
</organism>
<dbReference type="AlphaFoldDB" id="A0A0R3Q0N7"/>
<evidence type="ECO:0000313" key="2">
    <source>
        <dbReference type="EMBL" id="VDM64085.1"/>
    </source>
</evidence>
<gene>
    <name evidence="2" type="ORF">ACOC_LOCUS12500</name>
</gene>
<sequence length="70" mass="7965">MNKSQLAAIKAERSKVIKRRLSPETLKLIRLRGIARAAENRELTSEHVKQCRQAIKDLEEKRTALVVEAA</sequence>
<reference evidence="2 3" key="2">
    <citation type="submission" date="2018-11" db="EMBL/GenBank/DDBJ databases">
        <authorList>
            <consortium name="Pathogen Informatics"/>
        </authorList>
    </citation>
    <scope>NUCLEOTIDE SEQUENCE [LARGE SCALE GENOMIC DNA]</scope>
    <source>
        <strain evidence="2 3">Costa Rica</strain>
    </source>
</reference>
<dbReference type="Proteomes" id="UP000267027">
    <property type="component" value="Unassembled WGS sequence"/>
</dbReference>
<evidence type="ECO:0000313" key="4">
    <source>
        <dbReference type="WBParaSite" id="ACOC_0001249901-mRNA-1"/>
    </source>
</evidence>
<dbReference type="EMBL" id="UYYA01005066">
    <property type="protein sequence ID" value="VDM64085.1"/>
    <property type="molecule type" value="Genomic_DNA"/>
</dbReference>
<evidence type="ECO:0000256" key="1">
    <source>
        <dbReference type="SAM" id="Coils"/>
    </source>
</evidence>